<proteinExistence type="predicted"/>
<evidence type="ECO:0000313" key="3">
    <source>
        <dbReference type="Proteomes" id="UP000284178"/>
    </source>
</evidence>
<keyword evidence="3" id="KW-1185">Reference proteome</keyword>
<accession>A0A412FVC1</accession>
<protein>
    <submittedName>
        <fullName evidence="2">Uncharacterized protein</fullName>
    </submittedName>
</protein>
<comment type="caution">
    <text evidence="2">The sequence shown here is derived from an EMBL/GenBank/DDBJ whole genome shotgun (WGS) entry which is preliminary data.</text>
</comment>
<gene>
    <name evidence="2" type="ORF">DWY25_12380</name>
</gene>
<evidence type="ECO:0000256" key="1">
    <source>
        <dbReference type="SAM" id="MobiDB-lite"/>
    </source>
</evidence>
<dbReference type="EMBL" id="QRUP01000016">
    <property type="protein sequence ID" value="RGR72098.1"/>
    <property type="molecule type" value="Genomic_DNA"/>
</dbReference>
<organism evidence="2 3">
    <name type="scientific">Holdemania filiformis</name>
    <dbReference type="NCBI Taxonomy" id="61171"/>
    <lineage>
        <taxon>Bacteria</taxon>
        <taxon>Bacillati</taxon>
        <taxon>Bacillota</taxon>
        <taxon>Erysipelotrichia</taxon>
        <taxon>Erysipelotrichales</taxon>
        <taxon>Erysipelotrichaceae</taxon>
        <taxon>Holdemania</taxon>
    </lineage>
</organism>
<feature type="region of interest" description="Disordered" evidence="1">
    <location>
        <begin position="41"/>
        <end position="60"/>
    </location>
</feature>
<dbReference type="Proteomes" id="UP000284178">
    <property type="component" value="Unassembled WGS sequence"/>
</dbReference>
<dbReference type="RefSeq" id="WP_117895484.1">
    <property type="nucleotide sequence ID" value="NZ_CABJCV010000016.1"/>
</dbReference>
<reference evidence="2 3" key="1">
    <citation type="submission" date="2018-08" db="EMBL/GenBank/DDBJ databases">
        <title>A genome reference for cultivated species of the human gut microbiota.</title>
        <authorList>
            <person name="Zou Y."/>
            <person name="Xue W."/>
            <person name="Luo G."/>
        </authorList>
    </citation>
    <scope>NUCLEOTIDE SEQUENCE [LARGE SCALE GENOMIC DNA]</scope>
    <source>
        <strain evidence="2 3">AF24-29</strain>
    </source>
</reference>
<sequence>MKFFMELLSSLTMRDILAVAQLLTTSLDCILKIIELRRKSAASHKDTRHLSIHRFPSMKR</sequence>
<dbReference type="AlphaFoldDB" id="A0A412FVC1"/>
<evidence type="ECO:0000313" key="2">
    <source>
        <dbReference type="EMBL" id="RGR72098.1"/>
    </source>
</evidence>
<feature type="compositionally biased region" description="Basic residues" evidence="1">
    <location>
        <begin position="50"/>
        <end position="60"/>
    </location>
</feature>
<name>A0A412FVC1_9FIRM</name>
<dbReference type="GeneID" id="83016191"/>